<dbReference type="Proteomes" id="UP001596101">
    <property type="component" value="Unassembled WGS sequence"/>
</dbReference>
<organism evidence="8 9">
    <name type="scientific">Massilia suwonensis</name>
    <dbReference type="NCBI Taxonomy" id="648895"/>
    <lineage>
        <taxon>Bacteria</taxon>
        <taxon>Pseudomonadati</taxon>
        <taxon>Pseudomonadota</taxon>
        <taxon>Betaproteobacteria</taxon>
        <taxon>Burkholderiales</taxon>
        <taxon>Oxalobacteraceae</taxon>
        <taxon>Telluria group</taxon>
        <taxon>Massilia</taxon>
    </lineage>
</organism>
<keyword evidence="2 5" id="KW-0963">Cytoplasm</keyword>
<dbReference type="NCBIfam" id="NF009751">
    <property type="entry name" value="PRK13261.1-1"/>
    <property type="match status" value="1"/>
</dbReference>
<comment type="caution">
    <text evidence="8">The sequence shown here is derived from an EMBL/GenBank/DDBJ whole genome shotgun (WGS) entry which is preliminary data.</text>
</comment>
<keyword evidence="9" id="KW-1185">Reference proteome</keyword>
<sequence>MLTLHTRLERADRIDDEAVLAYDQRERCRLRLTLASGATAALFLPRGSVLRDGDLLTGPEGAVVRIRAALEATYRVSAQDAQALVRCAFHLGNRHGQVQIGADHLRIRADPVLREMLAGLGATVFEQQAPFHPEPGAYGGGHGHGHDHEPRHLLAPVPLRQKIHRPGDAERA</sequence>
<evidence type="ECO:0000313" key="8">
    <source>
        <dbReference type="EMBL" id="MFC5478806.1"/>
    </source>
</evidence>
<dbReference type="SUPFAM" id="SSF69737">
    <property type="entry name" value="Urease metallochaperone UreE, C-terminal domain"/>
    <property type="match status" value="1"/>
</dbReference>
<dbReference type="InterPro" id="IPR007864">
    <property type="entry name" value="UreE_C_dom"/>
</dbReference>
<dbReference type="SUPFAM" id="SSF69287">
    <property type="entry name" value="Urease metallochaperone UreE, N-terminal domain"/>
    <property type="match status" value="1"/>
</dbReference>
<dbReference type="Gene3D" id="3.30.70.790">
    <property type="entry name" value="UreE, C-terminal domain"/>
    <property type="match status" value="1"/>
</dbReference>
<dbReference type="EMBL" id="JBHSMR010000013">
    <property type="protein sequence ID" value="MFC5478806.1"/>
    <property type="molecule type" value="Genomic_DNA"/>
</dbReference>
<evidence type="ECO:0000256" key="1">
    <source>
        <dbReference type="ARBA" id="ARBA00004496"/>
    </source>
</evidence>
<dbReference type="InterPro" id="IPR036118">
    <property type="entry name" value="UreE_N_sf"/>
</dbReference>
<feature type="domain" description="UreE urease accessory N-terminal" evidence="7">
    <location>
        <begin position="1"/>
        <end position="64"/>
    </location>
</feature>
<evidence type="ECO:0000256" key="6">
    <source>
        <dbReference type="SAM" id="MobiDB-lite"/>
    </source>
</evidence>
<evidence type="ECO:0000256" key="2">
    <source>
        <dbReference type="ARBA" id="ARBA00022490"/>
    </source>
</evidence>
<comment type="function">
    <text evidence="5">Involved in urease metallocenter assembly. Binds nickel. Probably functions as a nickel donor during metallocenter assembly.</text>
</comment>
<dbReference type="RefSeq" id="WP_379755175.1">
    <property type="nucleotide sequence ID" value="NZ_JBHSMR010000013.1"/>
</dbReference>
<feature type="region of interest" description="Disordered" evidence="6">
    <location>
        <begin position="130"/>
        <end position="172"/>
    </location>
</feature>
<reference evidence="9" key="1">
    <citation type="journal article" date="2019" name="Int. J. Syst. Evol. Microbiol.">
        <title>The Global Catalogue of Microorganisms (GCM) 10K type strain sequencing project: providing services to taxonomists for standard genome sequencing and annotation.</title>
        <authorList>
            <consortium name="The Broad Institute Genomics Platform"/>
            <consortium name="The Broad Institute Genome Sequencing Center for Infectious Disease"/>
            <person name="Wu L."/>
            <person name="Ma J."/>
        </authorList>
    </citation>
    <scope>NUCLEOTIDE SEQUENCE [LARGE SCALE GENOMIC DNA]</scope>
    <source>
        <strain evidence="9">CCUG 43111</strain>
    </source>
</reference>
<accession>A0ABW0MPP6</accession>
<evidence type="ECO:0000256" key="3">
    <source>
        <dbReference type="ARBA" id="ARBA00022596"/>
    </source>
</evidence>
<evidence type="ECO:0000313" key="9">
    <source>
        <dbReference type="Proteomes" id="UP001596101"/>
    </source>
</evidence>
<dbReference type="InterPro" id="IPR012406">
    <property type="entry name" value="UreE"/>
</dbReference>
<dbReference type="PIRSF" id="PIRSF036402">
    <property type="entry name" value="Ureas_acces_UreE"/>
    <property type="match status" value="1"/>
</dbReference>
<dbReference type="Pfam" id="PF05194">
    <property type="entry name" value="UreE_C"/>
    <property type="match status" value="1"/>
</dbReference>
<keyword evidence="4 5" id="KW-0143">Chaperone</keyword>
<gene>
    <name evidence="5 8" type="primary">ureE</name>
    <name evidence="8" type="ORF">ACFPQ5_11425</name>
</gene>
<dbReference type="Pfam" id="PF02814">
    <property type="entry name" value="UreE_N"/>
    <property type="match status" value="1"/>
</dbReference>
<evidence type="ECO:0000259" key="7">
    <source>
        <dbReference type="SMART" id="SM00988"/>
    </source>
</evidence>
<dbReference type="InterPro" id="IPR004029">
    <property type="entry name" value="UreE_N"/>
</dbReference>
<dbReference type="Gene3D" id="2.60.260.20">
    <property type="entry name" value="Urease metallochaperone UreE, N-terminal domain"/>
    <property type="match status" value="1"/>
</dbReference>
<comment type="subcellular location">
    <subcellularLocation>
        <location evidence="1 5">Cytoplasm</location>
    </subcellularLocation>
</comment>
<name>A0ABW0MPP6_9BURK</name>
<dbReference type="SMART" id="SM00988">
    <property type="entry name" value="UreE_N"/>
    <property type="match status" value="1"/>
</dbReference>
<comment type="similarity">
    <text evidence="5">Belongs to the UreE family.</text>
</comment>
<evidence type="ECO:0000256" key="4">
    <source>
        <dbReference type="ARBA" id="ARBA00023186"/>
    </source>
</evidence>
<evidence type="ECO:0000256" key="5">
    <source>
        <dbReference type="HAMAP-Rule" id="MF_00822"/>
    </source>
</evidence>
<protein>
    <recommendedName>
        <fullName evidence="5">Urease accessory protein UreE</fullName>
    </recommendedName>
</protein>
<keyword evidence="3 5" id="KW-0533">Nickel</keyword>
<dbReference type="CDD" id="cd00571">
    <property type="entry name" value="UreE"/>
    <property type="match status" value="1"/>
</dbReference>
<proteinExistence type="inferred from homology"/>
<dbReference type="HAMAP" id="MF_00822">
    <property type="entry name" value="UreE"/>
    <property type="match status" value="1"/>
</dbReference>